<evidence type="ECO:0000256" key="1">
    <source>
        <dbReference type="ARBA" id="ARBA00004442"/>
    </source>
</evidence>
<dbReference type="Gene3D" id="1.25.40.390">
    <property type="match status" value="1"/>
</dbReference>
<keyword evidence="3 6" id="KW-0732">Signal</keyword>
<dbReference type="Proteomes" id="UP000008461">
    <property type="component" value="Chromosome"/>
</dbReference>
<keyword evidence="5" id="KW-0998">Cell outer membrane</keyword>
<evidence type="ECO:0000256" key="3">
    <source>
        <dbReference type="ARBA" id="ARBA00022729"/>
    </source>
</evidence>
<evidence type="ECO:0000256" key="6">
    <source>
        <dbReference type="SAM" id="SignalP"/>
    </source>
</evidence>
<dbReference type="eggNOG" id="COG3193">
    <property type="taxonomic scope" value="Bacteria"/>
</dbReference>
<organism evidence="9 10">
    <name type="scientific">Haliscomenobacter hydrossis (strain ATCC 27775 / DSM 1100 / LMG 10767 / O)</name>
    <dbReference type="NCBI Taxonomy" id="760192"/>
    <lineage>
        <taxon>Bacteria</taxon>
        <taxon>Pseudomonadati</taxon>
        <taxon>Bacteroidota</taxon>
        <taxon>Saprospiria</taxon>
        <taxon>Saprospirales</taxon>
        <taxon>Haliscomenobacteraceae</taxon>
        <taxon>Haliscomenobacter</taxon>
    </lineage>
</organism>
<dbReference type="Pfam" id="PF14322">
    <property type="entry name" value="SusD-like_3"/>
    <property type="match status" value="1"/>
</dbReference>
<feature type="signal peptide" evidence="6">
    <location>
        <begin position="1"/>
        <end position="20"/>
    </location>
</feature>
<gene>
    <name evidence="9" type="ordered locus">Halhy_4564</name>
</gene>
<dbReference type="SUPFAM" id="SSF48452">
    <property type="entry name" value="TPR-like"/>
    <property type="match status" value="1"/>
</dbReference>
<evidence type="ECO:0000256" key="5">
    <source>
        <dbReference type="ARBA" id="ARBA00023237"/>
    </source>
</evidence>
<dbReference type="Pfam" id="PF07980">
    <property type="entry name" value="SusD_RagB"/>
    <property type="match status" value="1"/>
</dbReference>
<sequence length="450" mass="48944">MHKILKHIAPLALIIVGASACDSKLDVLPTQSLDENLALSTSQDIKVTLNGAYDGLGDGDVYGGGFQFTGEFLADDREALFGGTFSNLDEIWRKTITTGNTQTLATWQDSYSAINRANNVLSALSVVDEADRAQVEGEARFIRGVLYFELVKLWGKAWGDGDNNANLGVPLVTTPTRSITDEDYRTRASVQAVYAQVIDDLTKAESLLAATDAGDDASYATRDAATAMLSRVYLMQGNYALARDAANKVIQSGARELEGSFADVFATGGESNEIIFRTAVSDQDGVNSMNTYYAPATFQGRGDVRVQIKHTDLYEAGDVRKTFFTTASNRLFTRKFLDQFGDVPVVRLAEMYLTRAEANQRLGTAIGSTPLADVNRIRTRAGLGALGTVNLAAILKERKLELAFEGNQLDDIKRNKGMVGTKPFNDNSLVVPIPQREMDTNKSLVQNPGY</sequence>
<evidence type="ECO:0000259" key="8">
    <source>
        <dbReference type="Pfam" id="PF14322"/>
    </source>
</evidence>
<evidence type="ECO:0000256" key="2">
    <source>
        <dbReference type="ARBA" id="ARBA00006275"/>
    </source>
</evidence>
<evidence type="ECO:0000313" key="10">
    <source>
        <dbReference type="Proteomes" id="UP000008461"/>
    </source>
</evidence>
<proteinExistence type="inferred from homology"/>
<dbReference type="STRING" id="760192.Halhy_4564"/>
<dbReference type="EMBL" id="CP002691">
    <property type="protein sequence ID" value="AEE52403.1"/>
    <property type="molecule type" value="Genomic_DNA"/>
</dbReference>
<keyword evidence="10" id="KW-1185">Reference proteome</keyword>
<reference evidence="9 10" key="1">
    <citation type="journal article" date="2011" name="Stand. Genomic Sci.">
        <title>Complete genome sequence of Haliscomenobacter hydrossis type strain (O).</title>
        <authorList>
            <consortium name="US DOE Joint Genome Institute (JGI-PGF)"/>
            <person name="Daligault H."/>
            <person name="Lapidus A."/>
            <person name="Zeytun A."/>
            <person name="Nolan M."/>
            <person name="Lucas S."/>
            <person name="Del Rio T.G."/>
            <person name="Tice H."/>
            <person name="Cheng J.F."/>
            <person name="Tapia R."/>
            <person name="Han C."/>
            <person name="Goodwin L."/>
            <person name="Pitluck S."/>
            <person name="Liolios K."/>
            <person name="Pagani I."/>
            <person name="Ivanova N."/>
            <person name="Huntemann M."/>
            <person name="Mavromatis K."/>
            <person name="Mikhailova N."/>
            <person name="Pati A."/>
            <person name="Chen A."/>
            <person name="Palaniappan K."/>
            <person name="Land M."/>
            <person name="Hauser L."/>
            <person name="Brambilla E.M."/>
            <person name="Rohde M."/>
            <person name="Verbarg S."/>
            <person name="Goker M."/>
            <person name="Bristow J."/>
            <person name="Eisen J.A."/>
            <person name="Markowitz V."/>
            <person name="Hugenholtz P."/>
            <person name="Kyrpides N.C."/>
            <person name="Klenk H.P."/>
            <person name="Woyke T."/>
        </authorList>
    </citation>
    <scope>NUCLEOTIDE SEQUENCE [LARGE SCALE GENOMIC DNA]</scope>
    <source>
        <strain evidence="10">ATCC 27775 / DSM 1100 / LMG 10767 / O</strain>
    </source>
</reference>
<feature type="domain" description="RagB/SusD" evidence="7">
    <location>
        <begin position="342"/>
        <end position="418"/>
    </location>
</feature>
<dbReference type="InterPro" id="IPR011990">
    <property type="entry name" value="TPR-like_helical_dom_sf"/>
</dbReference>
<evidence type="ECO:0000256" key="4">
    <source>
        <dbReference type="ARBA" id="ARBA00023136"/>
    </source>
</evidence>
<dbReference type="HOGENOM" id="CLU_015553_3_1_10"/>
<dbReference type="GO" id="GO:0009279">
    <property type="term" value="C:cell outer membrane"/>
    <property type="evidence" value="ECO:0007669"/>
    <property type="project" value="UniProtKB-SubCell"/>
</dbReference>
<dbReference type="CDD" id="cd08977">
    <property type="entry name" value="SusD"/>
    <property type="match status" value="1"/>
</dbReference>
<feature type="chain" id="PRO_5003310216" evidence="6">
    <location>
        <begin position="21"/>
        <end position="450"/>
    </location>
</feature>
<dbReference type="InterPro" id="IPR012944">
    <property type="entry name" value="SusD_RagB_dom"/>
</dbReference>
<feature type="domain" description="SusD-like N-terminal" evidence="8">
    <location>
        <begin position="26"/>
        <end position="234"/>
    </location>
</feature>
<name>F4KTI9_HALH1</name>
<dbReference type="OrthoDB" id="630434at2"/>
<evidence type="ECO:0000259" key="7">
    <source>
        <dbReference type="Pfam" id="PF07980"/>
    </source>
</evidence>
<protein>
    <submittedName>
        <fullName evidence="9">RagB/SusD domain-containing protein</fullName>
    </submittedName>
</protein>
<dbReference type="AlphaFoldDB" id="F4KTI9"/>
<comment type="similarity">
    <text evidence="2">Belongs to the SusD family.</text>
</comment>
<keyword evidence="4" id="KW-0472">Membrane</keyword>
<evidence type="ECO:0000313" key="9">
    <source>
        <dbReference type="EMBL" id="AEE52403.1"/>
    </source>
</evidence>
<dbReference type="InterPro" id="IPR033985">
    <property type="entry name" value="SusD-like_N"/>
</dbReference>
<reference key="2">
    <citation type="submission" date="2011-04" db="EMBL/GenBank/DDBJ databases">
        <title>Complete sequence of chromosome of Haliscomenobacter hydrossis DSM 1100.</title>
        <authorList>
            <consortium name="US DOE Joint Genome Institute (JGI-PGF)"/>
            <person name="Lucas S."/>
            <person name="Han J."/>
            <person name="Lapidus A."/>
            <person name="Bruce D."/>
            <person name="Goodwin L."/>
            <person name="Pitluck S."/>
            <person name="Peters L."/>
            <person name="Kyrpides N."/>
            <person name="Mavromatis K."/>
            <person name="Ivanova N."/>
            <person name="Ovchinnikova G."/>
            <person name="Pagani I."/>
            <person name="Daligault H."/>
            <person name="Detter J.C."/>
            <person name="Han C."/>
            <person name="Land M."/>
            <person name="Hauser L."/>
            <person name="Markowitz V."/>
            <person name="Cheng J.-F."/>
            <person name="Hugenholtz P."/>
            <person name="Woyke T."/>
            <person name="Wu D."/>
            <person name="Verbarg S."/>
            <person name="Frueling A."/>
            <person name="Brambilla E."/>
            <person name="Klenk H.-P."/>
            <person name="Eisen J.A."/>
        </authorList>
    </citation>
    <scope>NUCLEOTIDE SEQUENCE</scope>
    <source>
        <strain>DSM 1100</strain>
    </source>
</reference>
<accession>F4KTI9</accession>
<dbReference type="RefSeq" id="WP_013766941.1">
    <property type="nucleotide sequence ID" value="NC_015510.1"/>
</dbReference>
<comment type="subcellular location">
    <subcellularLocation>
        <location evidence="1">Cell outer membrane</location>
    </subcellularLocation>
</comment>
<dbReference type="PROSITE" id="PS51257">
    <property type="entry name" value="PROKAR_LIPOPROTEIN"/>
    <property type="match status" value="1"/>
</dbReference>
<dbReference type="KEGG" id="hhy:Halhy_4564"/>